<evidence type="ECO:0000256" key="15">
    <source>
        <dbReference type="SAM" id="Coils"/>
    </source>
</evidence>
<dbReference type="VEuPathDB" id="FungiDB:AeMF1_010491"/>
<dbReference type="InterPro" id="IPR018957">
    <property type="entry name" value="Znf_C3HC4_RING-type"/>
</dbReference>
<evidence type="ECO:0000256" key="4">
    <source>
        <dbReference type="ARBA" id="ARBA00005555"/>
    </source>
</evidence>
<evidence type="ECO:0000256" key="12">
    <source>
        <dbReference type="ARBA" id="ARBA00023242"/>
    </source>
</evidence>
<dbReference type="InterPro" id="IPR017907">
    <property type="entry name" value="Znf_RING_CS"/>
</dbReference>
<keyword evidence="12 14" id="KW-0539">Nucleus</keyword>
<comment type="caution">
    <text evidence="18">The sequence shown here is derived from an EMBL/GenBank/DDBJ whole genome shotgun (WGS) entry which is preliminary data.</text>
</comment>
<keyword evidence="7 13" id="KW-0863">Zinc-finger</keyword>
<dbReference type="GO" id="GO:0006325">
    <property type="term" value="P:chromatin organization"/>
    <property type="evidence" value="ECO:0007669"/>
    <property type="project" value="UniProtKB-KW"/>
</dbReference>
<dbReference type="PANTHER" id="PTHR23163:SF0">
    <property type="entry name" value="E3 UBIQUITIN-PROTEIN LIGASE BRE1"/>
    <property type="match status" value="1"/>
</dbReference>
<organism evidence="18 19">
    <name type="scientific">Aphanomyces euteiches</name>
    <dbReference type="NCBI Taxonomy" id="100861"/>
    <lineage>
        <taxon>Eukaryota</taxon>
        <taxon>Sar</taxon>
        <taxon>Stramenopiles</taxon>
        <taxon>Oomycota</taxon>
        <taxon>Saprolegniomycetes</taxon>
        <taxon>Saprolegniales</taxon>
        <taxon>Verrucalvaceae</taxon>
        <taxon>Aphanomyces</taxon>
    </lineage>
</organism>
<evidence type="ECO:0000256" key="5">
    <source>
        <dbReference type="ARBA" id="ARBA00022679"/>
    </source>
</evidence>
<evidence type="ECO:0000256" key="16">
    <source>
        <dbReference type="SAM" id="MobiDB-lite"/>
    </source>
</evidence>
<dbReference type="Proteomes" id="UP000481153">
    <property type="component" value="Unassembled WGS sequence"/>
</dbReference>
<reference evidence="18 19" key="1">
    <citation type="submission" date="2019-07" db="EMBL/GenBank/DDBJ databases">
        <title>Genomics analysis of Aphanomyces spp. identifies a new class of oomycete effector associated with host adaptation.</title>
        <authorList>
            <person name="Gaulin E."/>
        </authorList>
    </citation>
    <scope>NUCLEOTIDE SEQUENCE [LARGE SCALE GENOMIC DNA]</scope>
    <source>
        <strain evidence="18 19">ATCC 201684</strain>
    </source>
</reference>
<evidence type="ECO:0000256" key="10">
    <source>
        <dbReference type="ARBA" id="ARBA00022853"/>
    </source>
</evidence>
<dbReference type="PANTHER" id="PTHR23163">
    <property type="entry name" value="RING FINGER PROTEIN-RELATED"/>
    <property type="match status" value="1"/>
</dbReference>
<dbReference type="EMBL" id="VJMJ01000197">
    <property type="protein sequence ID" value="KAF0727418.1"/>
    <property type="molecule type" value="Genomic_DNA"/>
</dbReference>
<dbReference type="InterPro" id="IPR001841">
    <property type="entry name" value="Znf_RING"/>
</dbReference>
<feature type="coiled-coil region" evidence="15">
    <location>
        <begin position="252"/>
        <end position="532"/>
    </location>
</feature>
<evidence type="ECO:0000256" key="1">
    <source>
        <dbReference type="ARBA" id="ARBA00000900"/>
    </source>
</evidence>
<evidence type="ECO:0000256" key="8">
    <source>
        <dbReference type="ARBA" id="ARBA00022786"/>
    </source>
</evidence>
<dbReference type="AlphaFoldDB" id="A0A6G0WJJ0"/>
<dbReference type="GO" id="GO:0016567">
    <property type="term" value="P:protein ubiquitination"/>
    <property type="evidence" value="ECO:0007669"/>
    <property type="project" value="UniProtKB-UniRule"/>
</dbReference>
<keyword evidence="9 14" id="KW-0862">Zinc</keyword>
<evidence type="ECO:0000256" key="14">
    <source>
        <dbReference type="RuleBase" id="RU365038"/>
    </source>
</evidence>
<name>A0A6G0WJJ0_9STRA</name>
<dbReference type="GO" id="GO:0033503">
    <property type="term" value="C:HULC complex"/>
    <property type="evidence" value="ECO:0007669"/>
    <property type="project" value="TreeGrafter"/>
</dbReference>
<feature type="domain" description="RING-type" evidence="17">
    <location>
        <begin position="690"/>
        <end position="729"/>
    </location>
</feature>
<feature type="coiled-coil region" evidence="15">
    <location>
        <begin position="578"/>
        <end position="612"/>
    </location>
</feature>
<dbReference type="GO" id="GO:0008270">
    <property type="term" value="F:zinc ion binding"/>
    <property type="evidence" value="ECO:0007669"/>
    <property type="project" value="UniProtKB-KW"/>
</dbReference>
<dbReference type="SUPFAM" id="SSF57850">
    <property type="entry name" value="RING/U-box"/>
    <property type="match status" value="1"/>
</dbReference>
<keyword evidence="11 14" id="KW-0175">Coiled coil</keyword>
<evidence type="ECO:0000256" key="7">
    <source>
        <dbReference type="ARBA" id="ARBA00022771"/>
    </source>
</evidence>
<gene>
    <name evidence="18" type="ORF">Ae201684_014531</name>
</gene>
<proteinExistence type="inferred from homology"/>
<feature type="coiled-coil region" evidence="15">
    <location>
        <begin position="175"/>
        <end position="223"/>
    </location>
</feature>
<feature type="compositionally biased region" description="Basic and acidic residues" evidence="16">
    <location>
        <begin position="14"/>
        <end position="39"/>
    </location>
</feature>
<keyword evidence="8 14" id="KW-0833">Ubl conjugation pathway</keyword>
<feature type="region of interest" description="Disordered" evidence="16">
    <location>
        <begin position="1"/>
        <end position="39"/>
    </location>
</feature>
<dbReference type="GO" id="GO:0005634">
    <property type="term" value="C:nucleus"/>
    <property type="evidence" value="ECO:0007669"/>
    <property type="project" value="UniProtKB-SubCell"/>
</dbReference>
<sequence length="743" mass="85151">MDERKRSAPGRLGNDSKRIKREDSDLSVKDEEGATDKQLRERNAALREALQEKNRRIDFLEQKCSDLFGDRHKTSMRLQTVLNSWSILLKTLHTLVPDSSKDIERDIKAQGDLDGQPLPVDIKCELDEWFLSGTEPTLDVKDEDAGSWKNENAFTKAWVESVLSKFSGKDEPDALKRAVDAMQRAESDLLACQDKLQVYKRQVRELKQDLNKKEAERHAACRRYDRSVHQQTAVKETASTSNGAAHQSTGNSHELHQTVDKLQTQLKEANEMLEKALAETRKAKTMEYEIRQSMESMEKLHEEKIEHMNEQLASTKEALQKLKYKSKDIEAHMHEKWEKKVSKSAADNHKLKAKLDEAMIKNADLRLRLTTFSAYKDQFSDYKVLNASLEQELAGTKQQLEHARSKHIKFEKFHEHAITSANESEINHLLTQLRDCQASLEALQNDIKHPELSKATEREAAARRELETLKIKLMETEKKCVALADESEAKQDIMATHEEEINTLVAEIEAVAKEAENVRTQLNKTMTKLSDRDASLAKVNAALFKAEQKNSSNFEELAGVRLQVASLVALQKTQKTLEAGLQETLKLKEEELESLREHVKNIEKLKTGVEKEKINYAREIKIVKQTYTLPRSSDAPSVDQKAPCEQCEVYKRQEEERNEKLRVARASGESGEMSEIERYELLEARKKLNCSVCQDAPKEVMISKCSHMFCKKCMDDNLKARNRKCPTCKKMFGQDDVKAVWWT</sequence>
<protein>
    <recommendedName>
        <fullName evidence="14">E3 ubiquitin protein ligase</fullName>
        <ecNumber evidence="14">2.3.2.27</ecNumber>
    </recommendedName>
</protein>
<dbReference type="InterPro" id="IPR013083">
    <property type="entry name" value="Znf_RING/FYVE/PHD"/>
</dbReference>
<keyword evidence="5 14" id="KW-0808">Transferase</keyword>
<comment type="pathway">
    <text evidence="3 14">Protein modification; protein ubiquitination.</text>
</comment>
<evidence type="ECO:0000313" key="19">
    <source>
        <dbReference type="Proteomes" id="UP000481153"/>
    </source>
</evidence>
<dbReference type="InterPro" id="IPR013956">
    <property type="entry name" value="E3_ubiquit_lig_Bre1"/>
</dbReference>
<evidence type="ECO:0000256" key="3">
    <source>
        <dbReference type="ARBA" id="ARBA00004906"/>
    </source>
</evidence>
<evidence type="ECO:0000256" key="6">
    <source>
        <dbReference type="ARBA" id="ARBA00022723"/>
    </source>
</evidence>
<evidence type="ECO:0000256" key="11">
    <source>
        <dbReference type="ARBA" id="ARBA00023054"/>
    </source>
</evidence>
<evidence type="ECO:0000256" key="13">
    <source>
        <dbReference type="PROSITE-ProRule" id="PRU00175"/>
    </source>
</evidence>
<evidence type="ECO:0000259" key="17">
    <source>
        <dbReference type="PROSITE" id="PS50089"/>
    </source>
</evidence>
<keyword evidence="6 14" id="KW-0479">Metal-binding</keyword>
<dbReference type="Pfam" id="PF00097">
    <property type="entry name" value="zf-C3HC4"/>
    <property type="match status" value="1"/>
</dbReference>
<evidence type="ECO:0000256" key="9">
    <source>
        <dbReference type="ARBA" id="ARBA00022833"/>
    </source>
</evidence>
<comment type="similarity">
    <text evidence="4 14">Belongs to the BRE1 family.</text>
</comment>
<dbReference type="Gene3D" id="3.30.40.10">
    <property type="entry name" value="Zinc/RING finger domain, C3HC4 (zinc finger)"/>
    <property type="match status" value="1"/>
</dbReference>
<dbReference type="CDD" id="cd16499">
    <property type="entry name" value="RING-HC_Bre1-like"/>
    <property type="match status" value="1"/>
</dbReference>
<dbReference type="PROSITE" id="PS00518">
    <property type="entry name" value="ZF_RING_1"/>
    <property type="match status" value="1"/>
</dbReference>
<dbReference type="GO" id="GO:0061630">
    <property type="term" value="F:ubiquitin protein ligase activity"/>
    <property type="evidence" value="ECO:0007669"/>
    <property type="project" value="UniProtKB-EC"/>
</dbReference>
<keyword evidence="10 14" id="KW-0156">Chromatin regulator</keyword>
<comment type="catalytic activity">
    <reaction evidence="1 14">
        <text>S-ubiquitinyl-[E2 ubiquitin-conjugating enzyme]-L-cysteine + [acceptor protein]-L-lysine = [E2 ubiquitin-conjugating enzyme]-L-cysteine + N(6)-ubiquitinyl-[acceptor protein]-L-lysine.</text>
        <dbReference type="EC" id="2.3.2.27"/>
    </reaction>
</comment>
<dbReference type="UniPathway" id="UPA00143"/>
<accession>A0A6G0WJJ0</accession>
<keyword evidence="19" id="KW-1185">Reference proteome</keyword>
<evidence type="ECO:0000313" key="18">
    <source>
        <dbReference type="EMBL" id="KAF0727418.1"/>
    </source>
</evidence>
<evidence type="ECO:0000256" key="2">
    <source>
        <dbReference type="ARBA" id="ARBA00004123"/>
    </source>
</evidence>
<dbReference type="SMART" id="SM00184">
    <property type="entry name" value="RING"/>
    <property type="match status" value="1"/>
</dbReference>
<dbReference type="PROSITE" id="PS50089">
    <property type="entry name" value="ZF_RING_2"/>
    <property type="match status" value="1"/>
</dbReference>
<comment type="subcellular location">
    <subcellularLocation>
        <location evidence="2 14">Nucleus</location>
    </subcellularLocation>
</comment>
<dbReference type="EC" id="2.3.2.27" evidence="14"/>